<dbReference type="Proteomes" id="UP000054639">
    <property type="component" value="Unassembled WGS sequence"/>
</dbReference>
<keyword evidence="4" id="KW-1185">Reference proteome</keyword>
<gene>
    <name evidence="2" type="ORF">Lqua_2544</name>
    <name evidence="3" type="ORF">NCTC12376_02602</name>
</gene>
<feature type="region of interest" description="Disordered" evidence="1">
    <location>
        <begin position="164"/>
        <end position="199"/>
    </location>
</feature>
<protein>
    <submittedName>
        <fullName evidence="3">Uncharacterized protein</fullName>
    </submittedName>
</protein>
<dbReference type="Proteomes" id="UP000254230">
    <property type="component" value="Unassembled WGS sequence"/>
</dbReference>
<name>A0A378KZH2_9GAMM</name>
<accession>A0A378KZH2</accession>
<organism evidence="3 5">
    <name type="scientific">Legionella quateirensis</name>
    <dbReference type="NCBI Taxonomy" id="45072"/>
    <lineage>
        <taxon>Bacteria</taxon>
        <taxon>Pseudomonadati</taxon>
        <taxon>Pseudomonadota</taxon>
        <taxon>Gammaproteobacteria</taxon>
        <taxon>Legionellales</taxon>
        <taxon>Legionellaceae</taxon>
        <taxon>Legionella</taxon>
    </lineage>
</organism>
<reference evidence="2 4" key="1">
    <citation type="submission" date="2015-11" db="EMBL/GenBank/DDBJ databases">
        <title>Genomic analysis of 38 Legionella species identifies large and diverse effector repertoires.</title>
        <authorList>
            <person name="Burstein D."/>
            <person name="Amaro F."/>
            <person name="Zusman T."/>
            <person name="Lifshitz Z."/>
            <person name="Cohen O."/>
            <person name="Gilbert J.A."/>
            <person name="Pupko T."/>
            <person name="Shuman H.A."/>
            <person name="Segal G."/>
        </authorList>
    </citation>
    <scope>NUCLEOTIDE SEQUENCE [LARGE SCALE GENOMIC DNA]</scope>
    <source>
        <strain evidence="2 4">ATCC 49507</strain>
    </source>
</reference>
<dbReference type="AlphaFoldDB" id="A0A378KZH2"/>
<sequence>MYISKVSNAKSIVQIKSIQVQFLQEMKSINETYASTATRLQLNGLHQTIAQWMSKFNLYLDSSRVLIVSSHGPREDLIEKQYFLDLYAQHGIEDAEKGSSHVICVEMLPEQIATVSKESLIDFLRKHQLNMMIGHNMLGDPQAMNKDVLGQYAPEVIKNLCPYHERTSDGTGTRPSLFSRPPASNQEVVTEPESSQLRN</sequence>
<reference evidence="3 5" key="2">
    <citation type="submission" date="2018-06" db="EMBL/GenBank/DDBJ databases">
        <authorList>
            <consortium name="Pathogen Informatics"/>
            <person name="Doyle S."/>
        </authorList>
    </citation>
    <scope>NUCLEOTIDE SEQUENCE [LARGE SCALE GENOMIC DNA]</scope>
    <source>
        <strain evidence="3 5">NCTC12376</strain>
    </source>
</reference>
<dbReference type="EMBL" id="LNYR01000034">
    <property type="protein sequence ID" value="KTD46441.1"/>
    <property type="molecule type" value="Genomic_DNA"/>
</dbReference>
<feature type="compositionally biased region" description="Polar residues" evidence="1">
    <location>
        <begin position="169"/>
        <end position="199"/>
    </location>
</feature>
<evidence type="ECO:0000313" key="4">
    <source>
        <dbReference type="Proteomes" id="UP000054639"/>
    </source>
</evidence>
<dbReference type="OrthoDB" id="5637701at2"/>
<proteinExistence type="predicted"/>
<evidence type="ECO:0000313" key="5">
    <source>
        <dbReference type="Proteomes" id="UP000254230"/>
    </source>
</evidence>
<evidence type="ECO:0000313" key="2">
    <source>
        <dbReference type="EMBL" id="KTD46441.1"/>
    </source>
</evidence>
<evidence type="ECO:0000256" key="1">
    <source>
        <dbReference type="SAM" id="MobiDB-lite"/>
    </source>
</evidence>
<evidence type="ECO:0000313" key="3">
    <source>
        <dbReference type="EMBL" id="STY18778.1"/>
    </source>
</evidence>
<dbReference type="EMBL" id="UGOW01000001">
    <property type="protein sequence ID" value="STY18778.1"/>
    <property type="molecule type" value="Genomic_DNA"/>
</dbReference>
<dbReference type="RefSeq" id="WP_058474678.1">
    <property type="nucleotide sequence ID" value="NZ_CAAAIL010000001.1"/>
</dbReference>